<dbReference type="InterPro" id="IPR032466">
    <property type="entry name" value="Metal_Hydrolase"/>
</dbReference>
<dbReference type="EMBL" id="JACHOT010000006">
    <property type="protein sequence ID" value="MBB4652331.1"/>
    <property type="molecule type" value="Genomic_DNA"/>
</dbReference>
<dbReference type="CDD" id="cd01293">
    <property type="entry name" value="Bact_CD"/>
    <property type="match status" value="1"/>
</dbReference>
<dbReference type="PANTHER" id="PTHR32027:SF9">
    <property type="entry name" value="BLL3847 PROTEIN"/>
    <property type="match status" value="1"/>
</dbReference>
<dbReference type="SUPFAM" id="SSF51556">
    <property type="entry name" value="Metallo-dependent hydrolases"/>
    <property type="match status" value="1"/>
</dbReference>
<name>A0ABR6L698_9HYPH</name>
<comment type="caution">
    <text evidence="2">The sequence shown here is derived from an EMBL/GenBank/DDBJ whole genome shotgun (WGS) entry which is preliminary data.</text>
</comment>
<dbReference type="EC" id="3.5.4.1" evidence="2"/>
<dbReference type="InterPro" id="IPR011059">
    <property type="entry name" value="Metal-dep_hydrolase_composite"/>
</dbReference>
<keyword evidence="3" id="KW-1185">Reference proteome</keyword>
<dbReference type="InterPro" id="IPR013108">
    <property type="entry name" value="Amidohydro_3"/>
</dbReference>
<dbReference type="PANTHER" id="PTHR32027">
    <property type="entry name" value="CYTOSINE DEAMINASE"/>
    <property type="match status" value="1"/>
</dbReference>
<gene>
    <name evidence="2" type="ORF">GGQ99_004107</name>
</gene>
<evidence type="ECO:0000313" key="3">
    <source>
        <dbReference type="Proteomes" id="UP000539538"/>
    </source>
</evidence>
<protein>
    <submittedName>
        <fullName evidence="2">Cytosine deaminase</fullName>
        <ecNumber evidence="2">3.5.4.1</ecNumber>
    </submittedName>
</protein>
<sequence length="419" mass="44596">MTGQPRLLLRNGMSPVGTGGSAPIDILISAEGRMLDIAPGICASEVMSIDVGGRLVTPGFVDMHQHLDKSFTLADAPNRDGTLMGAIEAFRAYSKGLEKENILKRAEATLDTCVAMGTSAIRTHANLDYELELKSVEAMCELRAKSRGRIHLEVVAFATSSAARGDLAVARELLERAIAAGADCIGGTPNLAPDPRNYIDMLLDVAERHDRCVDLHIDETLDPGARWFDYLVEQTMRRGMGGRVVGSHVSSLSAVSDDEARRSIDAAAKAGVAVCTLPAANLFLQGRDRRQLVPRGLTRVAEMLDAGVPVATASDNIQDAFVPVGSGDLLEIARWTILAAHLMEDATGRAFRMITDTPAQIMRLGADYGFRAGAFADLVVSRSENVGRLVAGGAADRSVMHRGEFVAGPLCAIHTAVPA</sequence>
<evidence type="ECO:0000259" key="1">
    <source>
        <dbReference type="Pfam" id="PF07969"/>
    </source>
</evidence>
<dbReference type="Gene3D" id="2.30.40.10">
    <property type="entry name" value="Urease, subunit C, domain 1"/>
    <property type="match status" value="1"/>
</dbReference>
<dbReference type="Gene3D" id="3.20.20.140">
    <property type="entry name" value="Metal-dependent hydrolases"/>
    <property type="match status" value="1"/>
</dbReference>
<dbReference type="Proteomes" id="UP000539538">
    <property type="component" value="Unassembled WGS sequence"/>
</dbReference>
<keyword evidence="2" id="KW-0378">Hydrolase</keyword>
<proteinExistence type="predicted"/>
<dbReference type="RefSeq" id="WP_183263926.1">
    <property type="nucleotide sequence ID" value="NZ_BAAAVZ010000009.1"/>
</dbReference>
<dbReference type="Pfam" id="PF07969">
    <property type="entry name" value="Amidohydro_3"/>
    <property type="match status" value="1"/>
</dbReference>
<dbReference type="InterPro" id="IPR052349">
    <property type="entry name" value="Metallo-hydrolase_Enzymes"/>
</dbReference>
<organism evidence="2 3">
    <name type="scientific">Aminobacter niigataensis</name>
    <dbReference type="NCBI Taxonomy" id="83265"/>
    <lineage>
        <taxon>Bacteria</taxon>
        <taxon>Pseudomonadati</taxon>
        <taxon>Pseudomonadota</taxon>
        <taxon>Alphaproteobacteria</taxon>
        <taxon>Hyphomicrobiales</taxon>
        <taxon>Phyllobacteriaceae</taxon>
        <taxon>Aminobacter</taxon>
    </lineage>
</organism>
<reference evidence="2 3" key="1">
    <citation type="submission" date="2020-08" db="EMBL/GenBank/DDBJ databases">
        <title>Genomic Encyclopedia of Type Strains, Phase IV (KMG-IV): sequencing the most valuable type-strain genomes for metagenomic binning, comparative biology and taxonomic classification.</title>
        <authorList>
            <person name="Goeker M."/>
        </authorList>
    </citation>
    <scope>NUCLEOTIDE SEQUENCE [LARGE SCALE GENOMIC DNA]</scope>
    <source>
        <strain evidence="2 3">DSM 7050</strain>
    </source>
</reference>
<feature type="domain" description="Amidohydrolase 3" evidence="1">
    <location>
        <begin position="97"/>
        <end position="382"/>
    </location>
</feature>
<dbReference type="SUPFAM" id="SSF51338">
    <property type="entry name" value="Composite domain of metallo-dependent hydrolases"/>
    <property type="match status" value="1"/>
</dbReference>
<dbReference type="GO" id="GO:0004131">
    <property type="term" value="F:cytosine deaminase activity"/>
    <property type="evidence" value="ECO:0007669"/>
    <property type="project" value="UniProtKB-EC"/>
</dbReference>
<evidence type="ECO:0000313" key="2">
    <source>
        <dbReference type="EMBL" id="MBB4652331.1"/>
    </source>
</evidence>
<accession>A0ABR6L698</accession>